<dbReference type="PANTHER" id="PTHR44917:SF1">
    <property type="entry name" value="PROTEIN HIGH CHLOROPHYLL FLUORESCENT 107"/>
    <property type="match status" value="1"/>
</dbReference>
<dbReference type="PANTHER" id="PTHR44917">
    <property type="entry name" value="PROTEIN HIGH CHLOROPHYLL FLUORESCENT 107"/>
    <property type="match status" value="1"/>
</dbReference>
<proteinExistence type="predicted"/>
<feature type="signal peptide" evidence="1">
    <location>
        <begin position="1"/>
        <end position="25"/>
    </location>
</feature>
<feature type="chain" id="PRO_5030700592" description="MalT-like TPR region domain-containing protein" evidence="1">
    <location>
        <begin position="26"/>
        <end position="633"/>
    </location>
</feature>
<protein>
    <recommendedName>
        <fullName evidence="3">MalT-like TPR region domain-containing protein</fullName>
    </recommendedName>
</protein>
<evidence type="ECO:0000256" key="1">
    <source>
        <dbReference type="SAM" id="SignalP"/>
    </source>
</evidence>
<dbReference type="InterPro" id="IPR019734">
    <property type="entry name" value="TPR_rpt"/>
</dbReference>
<dbReference type="EMBL" id="HBGJ01002681">
    <property type="protein sequence ID" value="CAD9243376.1"/>
    <property type="molecule type" value="Transcribed_RNA"/>
</dbReference>
<reference evidence="2" key="1">
    <citation type="submission" date="2021-01" db="EMBL/GenBank/DDBJ databases">
        <authorList>
            <person name="Corre E."/>
            <person name="Pelletier E."/>
            <person name="Niang G."/>
            <person name="Scheremetjew M."/>
            <person name="Finn R."/>
            <person name="Kale V."/>
            <person name="Holt S."/>
            <person name="Cochrane G."/>
            <person name="Meng A."/>
            <person name="Brown T."/>
            <person name="Cohen L."/>
        </authorList>
    </citation>
    <scope>NUCLEOTIDE SEQUENCE</scope>
    <source>
        <strain evidence="2">CCMP2877</strain>
    </source>
</reference>
<dbReference type="GO" id="GO:0006397">
    <property type="term" value="P:mRNA processing"/>
    <property type="evidence" value="ECO:0007669"/>
    <property type="project" value="InterPro"/>
</dbReference>
<evidence type="ECO:0000313" key="2">
    <source>
        <dbReference type="EMBL" id="CAD9243376.1"/>
    </source>
</evidence>
<dbReference type="SUPFAM" id="SSF48452">
    <property type="entry name" value="TPR-like"/>
    <property type="match status" value="2"/>
</dbReference>
<dbReference type="AlphaFoldDB" id="A0A7S1TSD0"/>
<name>A0A7S1TSD0_9STRA</name>
<keyword evidence="1" id="KW-0732">Signal</keyword>
<dbReference type="InterPro" id="IPR011990">
    <property type="entry name" value="TPR-like_helical_dom_sf"/>
</dbReference>
<dbReference type="GO" id="GO:0003729">
    <property type="term" value="F:mRNA binding"/>
    <property type="evidence" value="ECO:0007669"/>
    <property type="project" value="InterPro"/>
</dbReference>
<organism evidence="2">
    <name type="scientific">Phaeomonas parva</name>
    <dbReference type="NCBI Taxonomy" id="124430"/>
    <lineage>
        <taxon>Eukaryota</taxon>
        <taxon>Sar</taxon>
        <taxon>Stramenopiles</taxon>
        <taxon>Ochrophyta</taxon>
        <taxon>Pinguiophyceae</taxon>
        <taxon>Pinguiochrysidales</taxon>
        <taxon>Pinguiochrysidaceae</taxon>
        <taxon>Phaeomonas</taxon>
    </lineage>
</organism>
<dbReference type="Gene3D" id="1.25.40.10">
    <property type="entry name" value="Tetratricopeptide repeat domain"/>
    <property type="match status" value="2"/>
</dbReference>
<dbReference type="InterPro" id="IPR003107">
    <property type="entry name" value="HAT"/>
</dbReference>
<dbReference type="SMART" id="SM00028">
    <property type="entry name" value="TPR"/>
    <property type="match status" value="5"/>
</dbReference>
<evidence type="ECO:0008006" key="3">
    <source>
        <dbReference type="Google" id="ProtNLM"/>
    </source>
</evidence>
<gene>
    <name evidence="2" type="ORF">PPAR1163_LOCUS1721</name>
</gene>
<dbReference type="SMART" id="SM00386">
    <property type="entry name" value="HAT"/>
    <property type="match status" value="5"/>
</dbReference>
<accession>A0A7S1TSD0</accession>
<sequence length="633" mass="69511">MARLAMRAAAGVLVLGLCVPAPTQGLRLRPRGVVRRARPRFTMSSNTVDLNGNDIGPLADLPLIPPARAPVEGTPLTDLPSFNEATSALPLAGPPEALGEQRHYIELYNRAKMLDMRGDMGGSLDILKRLCRLNPRDGRLWRRMARMARDSGSLEAAHALLEEGLRWSEENAHLWHGIGELERLLATGDGGRASLRRCIECAEVEGDVEAAAKGYHSLASQLMEAGENEEATQLIGRGLIGAPRNTRLVHKMAVLQSRMGKHQVAVQVLQNGLALTPGHAHLTHALATSKWKLGDDAAALRLFEELVENHSRYVPGWMGLVQLLELQGDVDGARAAYNDAVSRHEFESDRGRNKKKGRGSKSWARWAPLLTSRAVFEMINGGAEEGRRCFIEAVNLLREGGALDARLVTTWANAEFQLGNRQQAEKLFNRALAMEDANYVTYAEAARAASAVGDHNKARSLYLKATDGAVRSGSAVKKHMAMLLADWAGFEAERGDVARARVLIEKAVAMEGPRDQVPCWIWTAYARIEVVAEDLLRAKNYASRAVMAASRNTAKHPTLEQRAAAWEMMAQIEQRLGREKEAAELRHTAVMVLEDKRERNDLGAAVRQLRASASVTGWGTDMMLQSAQNLNFI</sequence>
<dbReference type="InterPro" id="IPR044624">
    <property type="entry name" value="Mbb1-like"/>
</dbReference>